<dbReference type="Gene3D" id="2.90.10.10">
    <property type="entry name" value="Bulb-type lectin domain"/>
    <property type="match status" value="1"/>
</dbReference>
<keyword evidence="3 18" id="KW-0245">EGF-like domain</keyword>
<evidence type="ECO:0000256" key="8">
    <source>
        <dbReference type="ARBA" id="ARBA00022777"/>
    </source>
</evidence>
<dbReference type="InterPro" id="IPR008271">
    <property type="entry name" value="Ser/Thr_kinase_AS"/>
</dbReference>
<dbReference type="GO" id="GO:0005524">
    <property type="term" value="F:ATP binding"/>
    <property type="evidence" value="ECO:0007669"/>
    <property type="project" value="UniProtKB-UniRule"/>
</dbReference>
<dbReference type="InterPro" id="IPR000742">
    <property type="entry name" value="EGF"/>
</dbReference>
<keyword evidence="10" id="KW-1133">Transmembrane helix</keyword>
<dbReference type="InterPro" id="IPR017441">
    <property type="entry name" value="Protein_kinase_ATP_BS"/>
</dbReference>
<keyword evidence="14" id="KW-0325">Glycoprotein</keyword>
<dbReference type="FunFam" id="3.30.200.20:FF:000059">
    <property type="entry name" value="S-receptor-like serine/threonine-protein kinase"/>
    <property type="match status" value="1"/>
</dbReference>
<keyword evidence="6 20" id="KW-0732">Signal</keyword>
<evidence type="ECO:0000256" key="7">
    <source>
        <dbReference type="ARBA" id="ARBA00022741"/>
    </source>
</evidence>
<evidence type="ECO:0000256" key="20">
    <source>
        <dbReference type="SAM" id="SignalP"/>
    </source>
</evidence>
<feature type="chain" id="PRO_5002202828" description="Receptor-like serine/threonine-protein kinase" evidence="20">
    <location>
        <begin position="31"/>
        <end position="855"/>
    </location>
</feature>
<evidence type="ECO:0000259" key="21">
    <source>
        <dbReference type="PROSITE" id="PS50011"/>
    </source>
</evidence>
<organism evidence="25">
    <name type="scientific">Wollemia nobilis</name>
    <dbReference type="NCBI Taxonomy" id="56998"/>
    <lineage>
        <taxon>Eukaryota</taxon>
        <taxon>Viridiplantae</taxon>
        <taxon>Streptophyta</taxon>
        <taxon>Embryophyta</taxon>
        <taxon>Tracheophyta</taxon>
        <taxon>Spermatophyta</taxon>
        <taxon>Pinopsida</taxon>
        <taxon>Pinidae</taxon>
        <taxon>Conifers II</taxon>
        <taxon>Araucariales</taxon>
        <taxon>Araucariaceae</taxon>
        <taxon>Wollemia</taxon>
    </lineage>
</organism>
<dbReference type="InterPro" id="IPR001480">
    <property type="entry name" value="Bulb-type_lectin_dom"/>
</dbReference>
<evidence type="ECO:0000256" key="19">
    <source>
        <dbReference type="PROSITE-ProRule" id="PRU10141"/>
    </source>
</evidence>
<dbReference type="FunFam" id="1.10.510.10:FF:000384">
    <property type="entry name" value="G-type lectin S-receptor-like serine/threonine-protein kinase"/>
    <property type="match status" value="1"/>
</dbReference>
<feature type="domain" description="Apple" evidence="24">
    <location>
        <begin position="341"/>
        <end position="419"/>
    </location>
</feature>
<dbReference type="InterPro" id="IPR011009">
    <property type="entry name" value="Kinase-like_dom_sf"/>
</dbReference>
<keyword evidence="4 17" id="KW-0808">Transferase</keyword>
<keyword evidence="8 17" id="KW-0418">Kinase</keyword>
<evidence type="ECO:0000259" key="23">
    <source>
        <dbReference type="PROSITE" id="PS50927"/>
    </source>
</evidence>
<evidence type="ECO:0000256" key="3">
    <source>
        <dbReference type="ARBA" id="ARBA00022536"/>
    </source>
</evidence>
<evidence type="ECO:0000256" key="18">
    <source>
        <dbReference type="PROSITE-ProRule" id="PRU00076"/>
    </source>
</evidence>
<dbReference type="Gene3D" id="3.30.200.20">
    <property type="entry name" value="Phosphorylase Kinase, domain 1"/>
    <property type="match status" value="1"/>
</dbReference>
<evidence type="ECO:0000256" key="15">
    <source>
        <dbReference type="ARBA" id="ARBA00047899"/>
    </source>
</evidence>
<dbReference type="InterPro" id="IPR036426">
    <property type="entry name" value="Bulb-type_lectin_dom_sf"/>
</dbReference>
<evidence type="ECO:0000256" key="14">
    <source>
        <dbReference type="ARBA" id="ARBA00023180"/>
    </source>
</evidence>
<evidence type="ECO:0000256" key="11">
    <source>
        <dbReference type="ARBA" id="ARBA00023136"/>
    </source>
</evidence>
<dbReference type="AlphaFoldDB" id="A0A0C9S462"/>
<evidence type="ECO:0000256" key="1">
    <source>
        <dbReference type="ARBA" id="ARBA00004479"/>
    </source>
</evidence>
<dbReference type="PANTHER" id="PTHR47974:SF4">
    <property type="entry name" value="RECEPTOR-LIKE SERINE_THREONINE-PROTEIN KINASE"/>
    <property type="match status" value="1"/>
</dbReference>
<dbReference type="InterPro" id="IPR000858">
    <property type="entry name" value="S_locus_glycoprot_dom"/>
</dbReference>
<evidence type="ECO:0000256" key="2">
    <source>
        <dbReference type="ARBA" id="ARBA00022527"/>
    </source>
</evidence>
<feature type="domain" description="Protein kinase" evidence="21">
    <location>
        <begin position="526"/>
        <end position="804"/>
    </location>
</feature>
<dbReference type="SUPFAM" id="SSF51110">
    <property type="entry name" value="alpha-D-mannose-specific plant lectins"/>
    <property type="match status" value="1"/>
</dbReference>
<feature type="domain" description="Bulb-type lectin" evidence="23">
    <location>
        <begin position="30"/>
        <end position="158"/>
    </location>
</feature>
<dbReference type="Gene3D" id="1.10.510.10">
    <property type="entry name" value="Transferase(Phosphotransferase) domain 1"/>
    <property type="match status" value="1"/>
</dbReference>
<keyword evidence="5" id="KW-0812">Transmembrane</keyword>
<dbReference type="InterPro" id="IPR003609">
    <property type="entry name" value="Pan_app"/>
</dbReference>
<evidence type="ECO:0000256" key="9">
    <source>
        <dbReference type="ARBA" id="ARBA00022840"/>
    </source>
</evidence>
<dbReference type="GO" id="GO:0004674">
    <property type="term" value="F:protein serine/threonine kinase activity"/>
    <property type="evidence" value="ECO:0007669"/>
    <property type="project" value="UniProtKB-KW"/>
</dbReference>
<dbReference type="PROSITE" id="PS50948">
    <property type="entry name" value="PAN"/>
    <property type="match status" value="1"/>
</dbReference>
<dbReference type="PROSITE" id="PS50026">
    <property type="entry name" value="EGF_3"/>
    <property type="match status" value="1"/>
</dbReference>
<dbReference type="CDD" id="cd00028">
    <property type="entry name" value="B_lectin"/>
    <property type="match status" value="1"/>
</dbReference>
<evidence type="ECO:0000256" key="10">
    <source>
        <dbReference type="ARBA" id="ARBA00022989"/>
    </source>
</evidence>
<evidence type="ECO:0000256" key="6">
    <source>
        <dbReference type="ARBA" id="ARBA00022729"/>
    </source>
</evidence>
<feature type="domain" description="EGF-like" evidence="22">
    <location>
        <begin position="291"/>
        <end position="327"/>
    </location>
</feature>
<dbReference type="Pfam" id="PF01453">
    <property type="entry name" value="B_lectin"/>
    <property type="match status" value="1"/>
</dbReference>
<dbReference type="PROSITE" id="PS50011">
    <property type="entry name" value="PROTEIN_KINASE_DOM"/>
    <property type="match status" value="1"/>
</dbReference>
<comment type="similarity">
    <text evidence="17">Belongs to the protein kinase superfamily. Ser/Thr protein kinase family.</text>
</comment>
<dbReference type="GO" id="GO:0016020">
    <property type="term" value="C:membrane"/>
    <property type="evidence" value="ECO:0007669"/>
    <property type="project" value="UniProtKB-SubCell"/>
</dbReference>
<comment type="subcellular location">
    <subcellularLocation>
        <location evidence="1">Membrane</location>
        <topology evidence="1">Single-pass type I membrane protein</topology>
    </subcellularLocation>
</comment>
<comment type="caution">
    <text evidence="18">Lacks conserved residue(s) required for the propagation of feature annotation.</text>
</comment>
<reference evidence="25" key="1">
    <citation type="submission" date="2015-02" db="EMBL/GenBank/DDBJ databases">
        <title>A transcriptome of Wollemia nobilis - a relic of Gondwana.</title>
        <authorList>
            <person name="Chia J.Y."/>
            <person name="Leong Y.S."/>
            <person name="Abdul Karim S."/>
            <person name="Wan Azmi N."/>
            <person name="Hercus R."/>
            <person name="Croft L."/>
        </authorList>
    </citation>
    <scope>NUCLEOTIDE SEQUENCE</scope>
    <source>
        <strain evidence="25">MaeBrown</strain>
        <tissue evidence="25">Leaf</tissue>
    </source>
</reference>
<evidence type="ECO:0000256" key="13">
    <source>
        <dbReference type="ARBA" id="ARBA00023170"/>
    </source>
</evidence>
<keyword evidence="2 17" id="KW-0723">Serine/threonine-protein kinase</keyword>
<keyword evidence="7 17" id="KW-0547">Nucleotide-binding</keyword>
<evidence type="ECO:0000259" key="24">
    <source>
        <dbReference type="PROSITE" id="PS50948"/>
    </source>
</evidence>
<keyword evidence="9 17" id="KW-0067">ATP-binding</keyword>
<dbReference type="SUPFAM" id="SSF56112">
    <property type="entry name" value="Protein kinase-like (PK-like)"/>
    <property type="match status" value="1"/>
</dbReference>
<dbReference type="CDD" id="cd01098">
    <property type="entry name" value="PAN_AP_plant"/>
    <property type="match status" value="1"/>
</dbReference>
<evidence type="ECO:0000256" key="12">
    <source>
        <dbReference type="ARBA" id="ARBA00023157"/>
    </source>
</evidence>
<protein>
    <recommendedName>
        <fullName evidence="17">Receptor-like serine/threonine-protein kinase</fullName>
        <ecNumber evidence="17">2.7.11.1</ecNumber>
    </recommendedName>
</protein>
<comment type="catalytic activity">
    <reaction evidence="15 17">
        <text>L-threonyl-[protein] + ATP = O-phospho-L-threonyl-[protein] + ADP + H(+)</text>
        <dbReference type="Rhea" id="RHEA:46608"/>
        <dbReference type="Rhea" id="RHEA-COMP:11060"/>
        <dbReference type="Rhea" id="RHEA-COMP:11605"/>
        <dbReference type="ChEBI" id="CHEBI:15378"/>
        <dbReference type="ChEBI" id="CHEBI:30013"/>
        <dbReference type="ChEBI" id="CHEBI:30616"/>
        <dbReference type="ChEBI" id="CHEBI:61977"/>
        <dbReference type="ChEBI" id="CHEBI:456216"/>
        <dbReference type="EC" id="2.7.11.1"/>
    </reaction>
</comment>
<dbReference type="EMBL" id="GCHU01014133">
    <property type="protein sequence ID" value="JAG86832.1"/>
    <property type="molecule type" value="Transcribed_RNA"/>
</dbReference>
<dbReference type="Pfam" id="PF00069">
    <property type="entry name" value="Pkinase"/>
    <property type="match status" value="1"/>
</dbReference>
<feature type="binding site" evidence="19">
    <location>
        <position position="555"/>
    </location>
    <ligand>
        <name>ATP</name>
        <dbReference type="ChEBI" id="CHEBI:30616"/>
    </ligand>
</feature>
<sequence length="855" mass="96531">MESATKAYSSYFKLCIWLTCALLYISSASARQSSGLEKLRSGFSPSTQGNQTVLMISQDGTYSVGFYSVGENAVGFAIWYSDMVDTVVWMANRDQPVNGRNSRLRLQKDGDLVLSDAGGTVVWRTNTKGHRVREVKLPNTGNLVLLGSSADILWQSFDSPTDTLLPEQPFTKDTQLLSRADLGTYKSGYYRFYFNEDNYLGLIYTSPNLSSKYWPHPWLNAFDNGRTTYNITRLATLHRSGIFNSSDQFTFIASDHGESHLRRLTMDFDGNLRLYSLDKQNRSWRITWIALPEQCRVHGYCGPNGLCVYTPKPKCMCLPGFEMVDPTDWFQGCRLIKELSCGPKSTKLLRLPYTDYYGFDKTGYGVSSFEECEKICMDDCYCLGFSYRLSGTGQCFPKSLLMSGYQSPGGPNHMYVKISINDSSVKNVSSVAEQVGWKPLQCSTEPQVPANISSALARKAKKSQLIIPLSTFVSAIGAMEIVFIALGWYFMFKNYDDDILYNRQGYFAVPTGLKKFTFSELKRATNNFRDIVGKGGFGTVYKGLLLPDNKMVAVKRLEGVSHGEEEFWAEVSMIGRVHHINLVRMLGFCAERKNRLLVYEYVENGSLDNYLFAHDSTRFLEWKKRLQIAVGTAKGLGYLHEDCLEWILHCDIKPQNILLDKQFCPKVSDFGMAKLVDSHRDRALTFSTIRGTRGYMAPEWTMNLPITAKADVYSFGILLLELVSGRDAAKFNIAESGGNFVQWAFENVRRGNWKENLVDSKLAGEGRSKVEAEIERMLKTALVCVEQDKDKRPSMGEVVEMLMVSLDREEEEKKERDRETQLSTGIKTGMVEMARVFRHVGMTSPYESSSSSGIT</sequence>
<dbReference type="PIRSF" id="PIRSF000641">
    <property type="entry name" value="SRK"/>
    <property type="match status" value="1"/>
</dbReference>
<dbReference type="InterPro" id="IPR000719">
    <property type="entry name" value="Prot_kinase_dom"/>
</dbReference>
<dbReference type="PANTHER" id="PTHR47974">
    <property type="entry name" value="OS07G0415500 PROTEIN"/>
    <property type="match status" value="1"/>
</dbReference>
<evidence type="ECO:0000313" key="25">
    <source>
        <dbReference type="EMBL" id="JAG86832.1"/>
    </source>
</evidence>
<dbReference type="PROSITE" id="PS00107">
    <property type="entry name" value="PROTEIN_KINASE_ATP"/>
    <property type="match status" value="1"/>
</dbReference>
<evidence type="ECO:0000256" key="4">
    <source>
        <dbReference type="ARBA" id="ARBA00022679"/>
    </source>
</evidence>
<evidence type="ECO:0000256" key="5">
    <source>
        <dbReference type="ARBA" id="ARBA00022692"/>
    </source>
</evidence>
<dbReference type="InterPro" id="IPR024171">
    <property type="entry name" value="SRK-like_kinase"/>
</dbReference>
<dbReference type="Pfam" id="PF00954">
    <property type="entry name" value="S_locus_glycop"/>
    <property type="match status" value="1"/>
</dbReference>
<dbReference type="CDD" id="cd00053">
    <property type="entry name" value="EGF"/>
    <property type="match status" value="1"/>
</dbReference>
<keyword evidence="12" id="KW-1015">Disulfide bond</keyword>
<evidence type="ECO:0000256" key="17">
    <source>
        <dbReference type="PIRNR" id="PIRNR000641"/>
    </source>
</evidence>
<dbReference type="PROSITE" id="PS00108">
    <property type="entry name" value="PROTEIN_KINASE_ST"/>
    <property type="match status" value="1"/>
</dbReference>
<feature type="signal peptide" evidence="20">
    <location>
        <begin position="1"/>
        <end position="30"/>
    </location>
</feature>
<keyword evidence="13" id="KW-0675">Receptor</keyword>
<proteinExistence type="inferred from homology"/>
<comment type="catalytic activity">
    <reaction evidence="16 17">
        <text>L-seryl-[protein] + ATP = O-phospho-L-seryl-[protein] + ADP + H(+)</text>
        <dbReference type="Rhea" id="RHEA:17989"/>
        <dbReference type="Rhea" id="RHEA-COMP:9863"/>
        <dbReference type="Rhea" id="RHEA-COMP:11604"/>
        <dbReference type="ChEBI" id="CHEBI:15378"/>
        <dbReference type="ChEBI" id="CHEBI:29999"/>
        <dbReference type="ChEBI" id="CHEBI:30616"/>
        <dbReference type="ChEBI" id="CHEBI:83421"/>
        <dbReference type="ChEBI" id="CHEBI:456216"/>
        <dbReference type="EC" id="2.7.11.1"/>
    </reaction>
</comment>
<evidence type="ECO:0000259" key="22">
    <source>
        <dbReference type="PROSITE" id="PS50026"/>
    </source>
</evidence>
<name>A0A0C9S462_9CONI</name>
<dbReference type="SMART" id="SM00108">
    <property type="entry name" value="B_lectin"/>
    <property type="match status" value="1"/>
</dbReference>
<dbReference type="CDD" id="cd14066">
    <property type="entry name" value="STKc_IRAK"/>
    <property type="match status" value="1"/>
</dbReference>
<accession>A0A0C9S462</accession>
<evidence type="ECO:0000256" key="16">
    <source>
        <dbReference type="ARBA" id="ARBA00048679"/>
    </source>
</evidence>
<dbReference type="EC" id="2.7.11.1" evidence="17"/>
<dbReference type="GO" id="GO:0048544">
    <property type="term" value="P:recognition of pollen"/>
    <property type="evidence" value="ECO:0007669"/>
    <property type="project" value="InterPro"/>
</dbReference>
<keyword evidence="11" id="KW-0472">Membrane</keyword>
<dbReference type="PROSITE" id="PS50927">
    <property type="entry name" value="BULB_LECTIN"/>
    <property type="match status" value="1"/>
</dbReference>
<dbReference type="GO" id="GO:0106310">
    <property type="term" value="F:protein serine kinase activity"/>
    <property type="evidence" value="ECO:0007669"/>
    <property type="project" value="RHEA"/>
</dbReference>
<dbReference type="SMART" id="SM00220">
    <property type="entry name" value="S_TKc"/>
    <property type="match status" value="1"/>
</dbReference>